<gene>
    <name evidence="8" type="ORF">M0R45_004331</name>
</gene>
<feature type="domain" description="TF-B3" evidence="7">
    <location>
        <begin position="240"/>
        <end position="345"/>
    </location>
</feature>
<accession>A0AAW1YJF3</accession>
<proteinExistence type="predicted"/>
<evidence type="ECO:0000313" key="9">
    <source>
        <dbReference type="Proteomes" id="UP001457282"/>
    </source>
</evidence>
<dbReference type="InterPro" id="IPR015300">
    <property type="entry name" value="DNA-bd_pseudobarrel_sf"/>
</dbReference>
<evidence type="ECO:0000256" key="3">
    <source>
        <dbReference type="ARBA" id="ARBA00023125"/>
    </source>
</evidence>
<dbReference type="GO" id="GO:0003677">
    <property type="term" value="F:DNA binding"/>
    <property type="evidence" value="ECO:0007669"/>
    <property type="project" value="UniProtKB-KW"/>
</dbReference>
<dbReference type="Proteomes" id="UP001457282">
    <property type="component" value="Unassembled WGS sequence"/>
</dbReference>
<dbReference type="PROSITE" id="PS50863">
    <property type="entry name" value="B3"/>
    <property type="match status" value="2"/>
</dbReference>
<dbReference type="InterPro" id="IPR050655">
    <property type="entry name" value="Plant_B3_domain"/>
</dbReference>
<protein>
    <recommendedName>
        <fullName evidence="7">TF-B3 domain-containing protein</fullName>
    </recommendedName>
</protein>
<dbReference type="Pfam" id="PF02362">
    <property type="entry name" value="B3"/>
    <property type="match status" value="2"/>
</dbReference>
<comment type="subcellular location">
    <subcellularLocation>
        <location evidence="1">Nucleus</location>
    </subcellularLocation>
</comment>
<evidence type="ECO:0000256" key="6">
    <source>
        <dbReference type="SAM" id="MobiDB-lite"/>
    </source>
</evidence>
<dbReference type="EMBL" id="JBEDUW010000001">
    <property type="protein sequence ID" value="KAK9948769.1"/>
    <property type="molecule type" value="Genomic_DNA"/>
</dbReference>
<dbReference type="CDD" id="cd10017">
    <property type="entry name" value="B3_DNA"/>
    <property type="match status" value="2"/>
</dbReference>
<keyword evidence="2" id="KW-0805">Transcription regulation</keyword>
<dbReference type="PANTHER" id="PTHR31920:SF108">
    <property type="entry name" value="B3 DOMAIN-CONTAINING TRANSCRIPTION FACTOR VRN1-LIKE"/>
    <property type="match status" value="1"/>
</dbReference>
<dbReference type="PANTHER" id="PTHR31920">
    <property type="entry name" value="B3 DOMAIN-CONTAINING"/>
    <property type="match status" value="1"/>
</dbReference>
<dbReference type="Gene3D" id="2.40.330.10">
    <property type="entry name" value="DNA-binding pseudobarrel domain"/>
    <property type="match status" value="2"/>
</dbReference>
<evidence type="ECO:0000256" key="5">
    <source>
        <dbReference type="ARBA" id="ARBA00023242"/>
    </source>
</evidence>
<keyword evidence="4" id="KW-0804">Transcription</keyword>
<keyword evidence="3" id="KW-0238">DNA-binding</keyword>
<evidence type="ECO:0000259" key="7">
    <source>
        <dbReference type="PROSITE" id="PS50863"/>
    </source>
</evidence>
<dbReference type="InterPro" id="IPR003340">
    <property type="entry name" value="B3_DNA-bd"/>
</dbReference>
<feature type="domain" description="TF-B3" evidence="7">
    <location>
        <begin position="20"/>
        <end position="114"/>
    </location>
</feature>
<evidence type="ECO:0000256" key="1">
    <source>
        <dbReference type="ARBA" id="ARBA00004123"/>
    </source>
</evidence>
<name>A0AAW1YJF3_RUBAR</name>
<dbReference type="SMART" id="SM01019">
    <property type="entry name" value="B3"/>
    <property type="match status" value="2"/>
</dbReference>
<dbReference type="GO" id="GO:0005634">
    <property type="term" value="C:nucleus"/>
    <property type="evidence" value="ECO:0007669"/>
    <property type="project" value="UniProtKB-SubCell"/>
</dbReference>
<keyword evidence="5" id="KW-0539">Nucleus</keyword>
<keyword evidence="9" id="KW-1185">Reference proteome</keyword>
<dbReference type="AlphaFoldDB" id="A0AAW1YJF3"/>
<reference evidence="8 9" key="1">
    <citation type="journal article" date="2023" name="G3 (Bethesda)">
        <title>A chromosome-length genome assembly and annotation of blackberry (Rubus argutus, cv. 'Hillquist').</title>
        <authorList>
            <person name="Bruna T."/>
            <person name="Aryal R."/>
            <person name="Dudchenko O."/>
            <person name="Sargent D.J."/>
            <person name="Mead D."/>
            <person name="Buti M."/>
            <person name="Cavallini A."/>
            <person name="Hytonen T."/>
            <person name="Andres J."/>
            <person name="Pham M."/>
            <person name="Weisz D."/>
            <person name="Mascagni F."/>
            <person name="Usai G."/>
            <person name="Natali L."/>
            <person name="Bassil N."/>
            <person name="Fernandez G.E."/>
            <person name="Lomsadze A."/>
            <person name="Armour M."/>
            <person name="Olukolu B."/>
            <person name="Poorten T."/>
            <person name="Britton C."/>
            <person name="Davik J."/>
            <person name="Ashrafi H."/>
            <person name="Aiden E.L."/>
            <person name="Borodovsky M."/>
            <person name="Worthington M."/>
        </authorList>
    </citation>
    <scope>NUCLEOTIDE SEQUENCE [LARGE SCALE GENOMIC DNA]</scope>
    <source>
        <strain evidence="8">PI 553951</strain>
    </source>
</reference>
<sequence length="351" mass="39611">MSCSSRRDAGEPCFPATSLSFFKIVLASTLRDGKIEIPEAVVMKHGNCLAESVLLKDPSGAEWKIELKRSEGEVWLEKGWPKFAKFYSLDHGYLLVFSCEGDFSCFQVRIFNRNTMEIDYPTKPSHGVIDDDASVEILDSVPAKRRGRTELASLWPRKTMRTKSGDKAKVKSYPSGETKDQAMKHHREKRSYGSPSSRKSCEEDGGSMPTALTSLEANEHSVNTRAGAYLRATSFKYNNPFLVVKMQESYIKKCLKIQGVFAEAYICARGVRRVNLQNSDGRTWPTTCAVEVWNNRGDRRKQVQGRVSWKSFVQENHLKVGDACVFELKKSSKVPTFKVHIFRAEDADINA</sequence>
<evidence type="ECO:0000256" key="4">
    <source>
        <dbReference type="ARBA" id="ARBA00023163"/>
    </source>
</evidence>
<comment type="caution">
    <text evidence="8">The sequence shown here is derived from an EMBL/GenBank/DDBJ whole genome shotgun (WGS) entry which is preliminary data.</text>
</comment>
<feature type="region of interest" description="Disordered" evidence="6">
    <location>
        <begin position="152"/>
        <end position="210"/>
    </location>
</feature>
<evidence type="ECO:0000313" key="8">
    <source>
        <dbReference type="EMBL" id="KAK9948769.1"/>
    </source>
</evidence>
<dbReference type="SUPFAM" id="SSF101936">
    <property type="entry name" value="DNA-binding pseudobarrel domain"/>
    <property type="match status" value="2"/>
</dbReference>
<organism evidence="8 9">
    <name type="scientific">Rubus argutus</name>
    <name type="common">Southern blackberry</name>
    <dbReference type="NCBI Taxonomy" id="59490"/>
    <lineage>
        <taxon>Eukaryota</taxon>
        <taxon>Viridiplantae</taxon>
        <taxon>Streptophyta</taxon>
        <taxon>Embryophyta</taxon>
        <taxon>Tracheophyta</taxon>
        <taxon>Spermatophyta</taxon>
        <taxon>Magnoliopsida</taxon>
        <taxon>eudicotyledons</taxon>
        <taxon>Gunneridae</taxon>
        <taxon>Pentapetalae</taxon>
        <taxon>rosids</taxon>
        <taxon>fabids</taxon>
        <taxon>Rosales</taxon>
        <taxon>Rosaceae</taxon>
        <taxon>Rosoideae</taxon>
        <taxon>Rosoideae incertae sedis</taxon>
        <taxon>Rubus</taxon>
    </lineage>
</organism>
<evidence type="ECO:0000256" key="2">
    <source>
        <dbReference type="ARBA" id="ARBA00023015"/>
    </source>
</evidence>